<reference evidence="4 5" key="1">
    <citation type="submission" date="2015-09" db="EMBL/GenBank/DDBJ databases">
        <title>Draft genome of the parasitic nematode Teladorsagia circumcincta isolate WARC Sus (inbred).</title>
        <authorList>
            <person name="Mitreva M."/>
        </authorList>
    </citation>
    <scope>NUCLEOTIDE SEQUENCE [LARGE SCALE GENOMIC DNA]</scope>
    <source>
        <strain evidence="4 5">S</strain>
    </source>
</reference>
<protein>
    <submittedName>
        <fullName evidence="4">Astacin</fullName>
    </submittedName>
</protein>
<feature type="domain" description="Peptidase M12A" evidence="3">
    <location>
        <begin position="15"/>
        <end position="105"/>
    </location>
</feature>
<evidence type="ECO:0000256" key="1">
    <source>
        <dbReference type="ARBA" id="ARBA00023157"/>
    </source>
</evidence>
<dbReference type="SMART" id="SM00235">
    <property type="entry name" value="ZnMc"/>
    <property type="match status" value="1"/>
</dbReference>
<dbReference type="GO" id="GO:0006508">
    <property type="term" value="P:proteolysis"/>
    <property type="evidence" value="ECO:0007669"/>
    <property type="project" value="InterPro"/>
</dbReference>
<keyword evidence="1" id="KW-1015">Disulfide bond</keyword>
<dbReference type="SUPFAM" id="SSF55486">
    <property type="entry name" value="Metalloproteases ('zincins'), catalytic domain"/>
    <property type="match status" value="1"/>
</dbReference>
<evidence type="ECO:0000313" key="5">
    <source>
        <dbReference type="Proteomes" id="UP000230423"/>
    </source>
</evidence>
<evidence type="ECO:0000313" key="4">
    <source>
        <dbReference type="EMBL" id="PIO69179.1"/>
    </source>
</evidence>
<dbReference type="Gene3D" id="3.40.390.10">
    <property type="entry name" value="Collagenase (Catalytic Domain)"/>
    <property type="match status" value="1"/>
</dbReference>
<dbReference type="PROSITE" id="PS51864">
    <property type="entry name" value="ASTACIN"/>
    <property type="match status" value="1"/>
</dbReference>
<dbReference type="GO" id="GO:0004222">
    <property type="term" value="F:metalloendopeptidase activity"/>
    <property type="evidence" value="ECO:0007669"/>
    <property type="project" value="InterPro"/>
</dbReference>
<comment type="caution">
    <text evidence="2">Lacks conserved residue(s) required for the propagation of feature annotation.</text>
</comment>
<dbReference type="Pfam" id="PF01400">
    <property type="entry name" value="Astacin"/>
    <property type="match status" value="1"/>
</dbReference>
<dbReference type="GO" id="GO:0008270">
    <property type="term" value="F:zinc ion binding"/>
    <property type="evidence" value="ECO:0007669"/>
    <property type="project" value="InterPro"/>
</dbReference>
<dbReference type="InterPro" id="IPR024079">
    <property type="entry name" value="MetalloPept_cat_dom_sf"/>
</dbReference>
<organism evidence="4 5">
    <name type="scientific">Teladorsagia circumcincta</name>
    <name type="common">Brown stomach worm</name>
    <name type="synonym">Ostertagia circumcincta</name>
    <dbReference type="NCBI Taxonomy" id="45464"/>
    <lineage>
        <taxon>Eukaryota</taxon>
        <taxon>Metazoa</taxon>
        <taxon>Ecdysozoa</taxon>
        <taxon>Nematoda</taxon>
        <taxon>Chromadorea</taxon>
        <taxon>Rhabditida</taxon>
        <taxon>Rhabditina</taxon>
        <taxon>Rhabditomorpha</taxon>
        <taxon>Strongyloidea</taxon>
        <taxon>Trichostrongylidae</taxon>
        <taxon>Teladorsagia</taxon>
    </lineage>
</organism>
<dbReference type="PANTHER" id="PTHR10127">
    <property type="entry name" value="DISCOIDIN, CUB, EGF, LAMININ , AND ZINC METALLOPROTEASE DOMAIN CONTAINING"/>
    <property type="match status" value="1"/>
</dbReference>
<dbReference type="PANTHER" id="PTHR10127:SF831">
    <property type="entry name" value="ZINC METALLOPROTEINASE NAS-37"/>
    <property type="match status" value="1"/>
</dbReference>
<proteinExistence type="predicted"/>
<dbReference type="InterPro" id="IPR006026">
    <property type="entry name" value="Peptidase_Metallo"/>
</dbReference>
<dbReference type="InterPro" id="IPR001506">
    <property type="entry name" value="Peptidase_M12A"/>
</dbReference>
<gene>
    <name evidence="4" type="ORF">TELCIR_09012</name>
</gene>
<name>A0A2G9UG05_TELCI</name>
<dbReference type="Proteomes" id="UP000230423">
    <property type="component" value="Unassembled WGS sequence"/>
</dbReference>
<evidence type="ECO:0000259" key="3">
    <source>
        <dbReference type="PROSITE" id="PS51864"/>
    </source>
</evidence>
<dbReference type="EMBL" id="KZ346753">
    <property type="protein sequence ID" value="PIO69179.1"/>
    <property type="molecule type" value="Genomic_DNA"/>
</dbReference>
<dbReference type="AlphaFoldDB" id="A0A2G9UG05"/>
<sequence>MIEASLTGNNQTRHKRQLDIVAPRWPGNRLYYSFDASINARFRKIVKQALDFISSRTCITFTQDATAPDRVRVFSGSGCWSSIGMIGGVQDLSLGKGCDQLNVVLLPVSMLPPGCGEILVATAAWKKKTFTFGNAAVKTHRDLYMKCHHWIRAPGGRQVQVRVTATKNVQCGVGCRDLLPGTTKPGDY</sequence>
<keyword evidence="5" id="KW-1185">Reference proteome</keyword>
<evidence type="ECO:0000256" key="2">
    <source>
        <dbReference type="PROSITE-ProRule" id="PRU01211"/>
    </source>
</evidence>
<accession>A0A2G9UG05</accession>